<dbReference type="EMBL" id="VLKH01000005">
    <property type="protein sequence ID" value="TWH79883.1"/>
    <property type="molecule type" value="Genomic_DNA"/>
</dbReference>
<comment type="cofactor">
    <cofactor evidence="6">
        <name>FMN</name>
        <dbReference type="ChEBI" id="CHEBI:58210"/>
    </cofactor>
</comment>
<dbReference type="OrthoDB" id="9794010at2"/>
<dbReference type="SMART" id="SM00900">
    <property type="entry name" value="FMN_bind"/>
    <property type="match status" value="1"/>
</dbReference>
<keyword evidence="2 6" id="KW-0597">Phosphoprotein</keyword>
<evidence type="ECO:0000313" key="8">
    <source>
        <dbReference type="EMBL" id="TWH79883.1"/>
    </source>
</evidence>
<dbReference type="PANTHER" id="PTHR36118">
    <property type="entry name" value="ION-TRANSLOCATING OXIDOREDUCTASE COMPLEX SUBUNIT G"/>
    <property type="match status" value="1"/>
</dbReference>
<evidence type="ECO:0000256" key="4">
    <source>
        <dbReference type="ARBA" id="ARBA00022643"/>
    </source>
</evidence>
<gene>
    <name evidence="6" type="primary">rnfG</name>
    <name evidence="8" type="ORF">LY60_02203</name>
</gene>
<dbReference type="RefSeq" id="WP_019228548.1">
    <property type="nucleotide sequence ID" value="NZ_DAMBUX010000001.1"/>
</dbReference>
<keyword evidence="6" id="KW-0812">Transmembrane</keyword>
<keyword evidence="3 6" id="KW-0285">Flavoprotein</keyword>
<comment type="function">
    <text evidence="6">Part of a membrane-bound complex that couples electron transfer with translocation of ions across the membrane.</text>
</comment>
<evidence type="ECO:0000256" key="6">
    <source>
        <dbReference type="HAMAP-Rule" id="MF_00479"/>
    </source>
</evidence>
<evidence type="ECO:0000313" key="9">
    <source>
        <dbReference type="Proteomes" id="UP000315343"/>
    </source>
</evidence>
<protein>
    <recommendedName>
        <fullName evidence="6">Ion-translocating oxidoreductase complex subunit G</fullName>
        <ecNumber evidence="6">7.-.-.-</ecNumber>
    </recommendedName>
    <alternativeName>
        <fullName evidence="6">Rnf electron transport complex subunit G</fullName>
    </alternativeName>
</protein>
<comment type="subcellular location">
    <subcellularLocation>
        <location evidence="6">Cell membrane</location>
        <topology evidence="6">Single-pass membrane protein</topology>
    </subcellularLocation>
</comment>
<dbReference type="GO" id="GO:0005886">
    <property type="term" value="C:plasma membrane"/>
    <property type="evidence" value="ECO:0007669"/>
    <property type="project" value="UniProtKB-SubCell"/>
</dbReference>
<reference evidence="8 9" key="1">
    <citation type="submission" date="2019-07" db="EMBL/GenBank/DDBJ databases">
        <title>Genomic Encyclopedia of Type Strains, Phase I: the one thousand microbial genomes (KMG-I) project.</title>
        <authorList>
            <person name="Kyrpides N."/>
        </authorList>
    </citation>
    <scope>NUCLEOTIDE SEQUENCE [LARGE SCALE GENOMIC DNA]</scope>
    <source>
        <strain evidence="8 9">DSM 13558</strain>
    </source>
</reference>
<evidence type="ECO:0000259" key="7">
    <source>
        <dbReference type="SMART" id="SM00900"/>
    </source>
</evidence>
<keyword evidence="6" id="KW-1278">Translocase</keyword>
<keyword evidence="1 6" id="KW-0813">Transport</keyword>
<dbReference type="GO" id="GO:0022900">
    <property type="term" value="P:electron transport chain"/>
    <property type="evidence" value="ECO:0007669"/>
    <property type="project" value="UniProtKB-UniRule"/>
</dbReference>
<proteinExistence type="inferred from homology"/>
<dbReference type="Proteomes" id="UP000315343">
    <property type="component" value="Unassembled WGS sequence"/>
</dbReference>
<dbReference type="AlphaFoldDB" id="A0A562J9X8"/>
<dbReference type="PANTHER" id="PTHR36118:SF1">
    <property type="entry name" value="ION-TRANSLOCATING OXIDOREDUCTASE COMPLEX SUBUNIT G"/>
    <property type="match status" value="1"/>
</dbReference>
<comment type="similarity">
    <text evidence="6">Belongs to the RnfG family.</text>
</comment>
<keyword evidence="6" id="KW-1003">Cell membrane</keyword>
<name>A0A562J9X8_9FIRM</name>
<keyword evidence="6" id="KW-0472">Membrane</keyword>
<dbReference type="InterPro" id="IPR007329">
    <property type="entry name" value="FMN-bd"/>
</dbReference>
<sequence length="188" mass="19777">MKNSYVRLGGILFLIAAISAGVLAFLNDSTKDLIAKNEAMAATSPEVLESVMPGSVMFNDYADAALVETIKSENGKFVNLQTAVDASNNELGYVVRTFSTVAGYGGDMELFVGISPEGKITGVNVVSHSETSGLGSRTTEPSFTSQFAGKDATAEITDFDAITGATKSSKSFLSAVNNAISIYDQYLK</sequence>
<dbReference type="NCBIfam" id="TIGR01947">
    <property type="entry name" value="rnfG"/>
    <property type="match status" value="1"/>
</dbReference>
<evidence type="ECO:0000256" key="2">
    <source>
        <dbReference type="ARBA" id="ARBA00022553"/>
    </source>
</evidence>
<dbReference type="Pfam" id="PF04205">
    <property type="entry name" value="FMN_bind"/>
    <property type="match status" value="1"/>
</dbReference>
<organism evidence="8 9">
    <name type="scientific">Sedimentibacter saalensis</name>
    <dbReference type="NCBI Taxonomy" id="130788"/>
    <lineage>
        <taxon>Bacteria</taxon>
        <taxon>Bacillati</taxon>
        <taxon>Bacillota</taxon>
        <taxon>Tissierellia</taxon>
        <taxon>Sedimentibacter</taxon>
    </lineage>
</organism>
<dbReference type="InterPro" id="IPR010209">
    <property type="entry name" value="Ion_transpt_RnfG/RsxG"/>
</dbReference>
<dbReference type="EC" id="7.-.-.-" evidence="6"/>
<evidence type="ECO:0000256" key="5">
    <source>
        <dbReference type="ARBA" id="ARBA00022982"/>
    </source>
</evidence>
<dbReference type="GO" id="GO:0010181">
    <property type="term" value="F:FMN binding"/>
    <property type="evidence" value="ECO:0007669"/>
    <property type="project" value="InterPro"/>
</dbReference>
<comment type="subunit">
    <text evidence="6">The complex is composed of six subunits: RnfA, RnfB, RnfC, RnfD, RnfE and RnfG.</text>
</comment>
<keyword evidence="6" id="KW-1133">Transmembrane helix</keyword>
<evidence type="ECO:0000256" key="3">
    <source>
        <dbReference type="ARBA" id="ARBA00022630"/>
    </source>
</evidence>
<dbReference type="PIRSF" id="PIRSF006091">
    <property type="entry name" value="E_trnsport_RnfG"/>
    <property type="match status" value="1"/>
</dbReference>
<feature type="modified residue" description="FMN phosphoryl threonine" evidence="6">
    <location>
        <position position="166"/>
    </location>
</feature>
<accession>A0A562J9X8</accession>
<dbReference type="HAMAP" id="MF_00479">
    <property type="entry name" value="RsxG_RnfG"/>
    <property type="match status" value="1"/>
</dbReference>
<keyword evidence="4 6" id="KW-0288">FMN</keyword>
<keyword evidence="9" id="KW-1185">Reference proteome</keyword>
<dbReference type="GO" id="GO:0009055">
    <property type="term" value="F:electron transfer activity"/>
    <property type="evidence" value="ECO:0007669"/>
    <property type="project" value="InterPro"/>
</dbReference>
<feature type="domain" description="FMN-binding" evidence="7">
    <location>
        <begin position="103"/>
        <end position="183"/>
    </location>
</feature>
<evidence type="ECO:0000256" key="1">
    <source>
        <dbReference type="ARBA" id="ARBA00022448"/>
    </source>
</evidence>
<comment type="caution">
    <text evidence="8">The sequence shown here is derived from an EMBL/GenBank/DDBJ whole genome shotgun (WGS) entry which is preliminary data.</text>
</comment>
<keyword evidence="5 6" id="KW-0249">Electron transport</keyword>